<evidence type="ECO:0000313" key="5">
    <source>
        <dbReference type="EMBL" id="MBW6410312.1"/>
    </source>
</evidence>
<proteinExistence type="predicted"/>
<dbReference type="Pfam" id="PF19127">
    <property type="entry name" value="Choline_bind_3"/>
    <property type="match status" value="1"/>
</dbReference>
<accession>A0ABS7ANR8</accession>
<protein>
    <submittedName>
        <fullName evidence="5">Cadherin-like beta sandwich domain-containing protein</fullName>
    </submittedName>
</protein>
<dbReference type="SUPFAM" id="SSF69360">
    <property type="entry name" value="Cell wall binding repeat"/>
    <property type="match status" value="1"/>
</dbReference>
<evidence type="ECO:0000256" key="1">
    <source>
        <dbReference type="ARBA" id="ARBA00022737"/>
    </source>
</evidence>
<comment type="caution">
    <text evidence="5">The sequence shown here is derived from an EMBL/GenBank/DDBJ whole genome shotgun (WGS) entry which is preliminary data.</text>
</comment>
<dbReference type="Proteomes" id="UP001519921">
    <property type="component" value="Unassembled WGS sequence"/>
</dbReference>
<dbReference type="Pfam" id="PF01473">
    <property type="entry name" value="Choline_bind_1"/>
    <property type="match status" value="1"/>
</dbReference>
<dbReference type="Gene3D" id="2.10.270.10">
    <property type="entry name" value="Cholin Binding"/>
    <property type="match status" value="2"/>
</dbReference>
<keyword evidence="1" id="KW-0677">Repeat</keyword>
<feature type="region of interest" description="Disordered" evidence="3">
    <location>
        <begin position="261"/>
        <end position="334"/>
    </location>
</feature>
<organism evidence="5 6">
    <name type="scientific">Clostridium weizhouense</name>
    <dbReference type="NCBI Taxonomy" id="2859781"/>
    <lineage>
        <taxon>Bacteria</taxon>
        <taxon>Bacillati</taxon>
        <taxon>Bacillota</taxon>
        <taxon>Clostridia</taxon>
        <taxon>Eubacteriales</taxon>
        <taxon>Clostridiaceae</taxon>
        <taxon>Clostridium</taxon>
    </lineage>
</organism>
<reference evidence="5 6" key="1">
    <citation type="submission" date="2021-07" db="EMBL/GenBank/DDBJ databases">
        <title>Clostridium weizhouense sp. nov., an anaerobic bacterium isolated from activated sludge of Petroleum wastewater.</title>
        <authorList>
            <person name="Li Q."/>
        </authorList>
    </citation>
    <scope>NUCLEOTIDE SEQUENCE [LARGE SCALE GENOMIC DNA]</scope>
    <source>
        <strain evidence="5 6">YB-6</strain>
    </source>
</reference>
<feature type="compositionally biased region" description="Low complexity" evidence="3">
    <location>
        <begin position="303"/>
        <end position="334"/>
    </location>
</feature>
<dbReference type="EMBL" id="JAHXPT010000006">
    <property type="protein sequence ID" value="MBW6410312.1"/>
    <property type="molecule type" value="Genomic_DNA"/>
</dbReference>
<keyword evidence="6" id="KW-1185">Reference proteome</keyword>
<feature type="domain" description="Cadherin-like beta-sandwich-like" evidence="4">
    <location>
        <begin position="177"/>
        <end position="266"/>
    </location>
</feature>
<evidence type="ECO:0000259" key="4">
    <source>
        <dbReference type="Pfam" id="PF12733"/>
    </source>
</evidence>
<feature type="repeat" description="Cell wall-binding" evidence="2">
    <location>
        <begin position="379"/>
        <end position="398"/>
    </location>
</feature>
<dbReference type="RefSeq" id="WP_219779521.1">
    <property type="nucleotide sequence ID" value="NZ_JAHXPT010000006.1"/>
</dbReference>
<evidence type="ECO:0000256" key="3">
    <source>
        <dbReference type="SAM" id="MobiDB-lite"/>
    </source>
</evidence>
<feature type="repeat" description="Cell wall-binding" evidence="2">
    <location>
        <begin position="399"/>
        <end position="418"/>
    </location>
</feature>
<evidence type="ECO:0000256" key="2">
    <source>
        <dbReference type="PROSITE-ProRule" id="PRU00591"/>
    </source>
</evidence>
<dbReference type="InterPro" id="IPR018337">
    <property type="entry name" value="Cell_wall/Cho-bd_repeat"/>
</dbReference>
<sequence>MNKRLKRIIAIALTISAFSTIEPTKYFNMTTTKAYASSSSKLSELQLNKKDDNKKEIKLYTDDDYDTKAQFKTSRKEYYTKTTLKSVNVTFDLESSNYEAKIFADNNKRSTAYDNGEEIKLDKSGVTTLYVRIYKDGKFDKNDVKSNVVNEYKIYVDRGGSSSSKKDEDRQDKIYLEDLTLNRGDDFKFNKKVTSYDINVDESDDSVRIKAEPEDEDYTVKIDGEEVTSDDKYRQEVKLSKGKNLIRVIVEDDDDNKRTYKLNINRGKKDSDKKNNNSGSNVTQGGNSSTQTNNTPGNAIFPNKTENSNSGTNNSTQTNVVPGANTNNNSTVNKNKWVKTSTGKWRYYDENGNLLKKKWFYDNKNYWRWYYLDENGEMTIGWANDDNKWYYLNSDGSMVTGWINPNGTWYYLNADGSLRTGWLQEGSKKYYLNGDGSMQIGAKTINGQTYNFGENGELK</sequence>
<name>A0ABS7ANR8_9CLOT</name>
<feature type="compositionally biased region" description="Polar residues" evidence="3">
    <location>
        <begin position="282"/>
        <end position="297"/>
    </location>
</feature>
<feature type="repeat" description="Cell wall-binding" evidence="2">
    <location>
        <begin position="419"/>
        <end position="438"/>
    </location>
</feature>
<dbReference type="Pfam" id="PF12733">
    <property type="entry name" value="Cadherin-like"/>
    <property type="match status" value="1"/>
</dbReference>
<dbReference type="InterPro" id="IPR025883">
    <property type="entry name" value="Cadherin-like_domain"/>
</dbReference>
<dbReference type="PROSITE" id="PS51170">
    <property type="entry name" value="CW"/>
    <property type="match status" value="4"/>
</dbReference>
<dbReference type="InterPro" id="IPR013783">
    <property type="entry name" value="Ig-like_fold"/>
</dbReference>
<dbReference type="Gene3D" id="2.60.40.10">
    <property type="entry name" value="Immunoglobulins"/>
    <property type="match status" value="1"/>
</dbReference>
<gene>
    <name evidence="5" type="ORF">KYD98_09410</name>
</gene>
<feature type="repeat" description="Cell wall-binding" evidence="2">
    <location>
        <begin position="356"/>
        <end position="378"/>
    </location>
</feature>
<evidence type="ECO:0000313" key="6">
    <source>
        <dbReference type="Proteomes" id="UP001519921"/>
    </source>
</evidence>